<dbReference type="EMBL" id="KI394634">
    <property type="protein sequence ID" value="ERN02426.1"/>
    <property type="molecule type" value="Genomic_DNA"/>
</dbReference>
<dbReference type="Proteomes" id="UP000017836">
    <property type="component" value="Unassembled WGS sequence"/>
</dbReference>
<organism evidence="2 3">
    <name type="scientific">Amborella trichopoda</name>
    <dbReference type="NCBI Taxonomy" id="13333"/>
    <lineage>
        <taxon>Eukaryota</taxon>
        <taxon>Viridiplantae</taxon>
        <taxon>Streptophyta</taxon>
        <taxon>Embryophyta</taxon>
        <taxon>Tracheophyta</taxon>
        <taxon>Spermatophyta</taxon>
        <taxon>Magnoliopsida</taxon>
        <taxon>Amborellales</taxon>
        <taxon>Amborellaceae</taxon>
        <taxon>Amborella</taxon>
    </lineage>
</organism>
<sequence>MAFSDHASNTGHPKHHRGKAPLIAESSELHVQESLYVEADCFPEFDECAFKDDMEEMEHYMVAQTLGLARAKEILLSKAREIVS</sequence>
<evidence type="ECO:0000313" key="3">
    <source>
        <dbReference type="Proteomes" id="UP000017836"/>
    </source>
</evidence>
<feature type="region of interest" description="Disordered" evidence="1">
    <location>
        <begin position="1"/>
        <end position="22"/>
    </location>
</feature>
<name>W1P4B5_AMBTC</name>
<proteinExistence type="predicted"/>
<feature type="compositionally biased region" description="Polar residues" evidence="1">
    <location>
        <begin position="1"/>
        <end position="11"/>
    </location>
</feature>
<accession>W1P4B5</accession>
<keyword evidence="3" id="KW-1185">Reference proteome</keyword>
<reference evidence="3" key="1">
    <citation type="journal article" date="2013" name="Science">
        <title>The Amborella genome and the evolution of flowering plants.</title>
        <authorList>
            <consortium name="Amborella Genome Project"/>
        </authorList>
    </citation>
    <scope>NUCLEOTIDE SEQUENCE [LARGE SCALE GENOMIC DNA]</scope>
</reference>
<evidence type="ECO:0000256" key="1">
    <source>
        <dbReference type="SAM" id="MobiDB-lite"/>
    </source>
</evidence>
<protein>
    <submittedName>
        <fullName evidence="2">Uncharacterized protein</fullName>
    </submittedName>
</protein>
<dbReference type="AlphaFoldDB" id="W1P4B5"/>
<gene>
    <name evidence="2" type="ORF">AMTR_s00096p00152180</name>
</gene>
<dbReference type="HOGENOM" id="CLU_2530516_0_0_1"/>
<evidence type="ECO:0000313" key="2">
    <source>
        <dbReference type="EMBL" id="ERN02426.1"/>
    </source>
</evidence>
<dbReference type="Gramene" id="ERN02426">
    <property type="protein sequence ID" value="ERN02426"/>
    <property type="gene ID" value="AMTR_s00096p00152180"/>
</dbReference>